<organism evidence="2 3">
    <name type="scientific">Paenibacillus alvei</name>
    <name type="common">Bacillus alvei</name>
    <dbReference type="NCBI Taxonomy" id="44250"/>
    <lineage>
        <taxon>Bacteria</taxon>
        <taxon>Bacillati</taxon>
        <taxon>Bacillota</taxon>
        <taxon>Bacilli</taxon>
        <taxon>Bacillales</taxon>
        <taxon>Paenibacillaceae</taxon>
        <taxon>Paenibacillus</taxon>
    </lineage>
</organism>
<dbReference type="EMBL" id="LS992241">
    <property type="protein sequence ID" value="SYX86839.1"/>
    <property type="molecule type" value="Genomic_DNA"/>
</dbReference>
<dbReference type="Proteomes" id="UP000304148">
    <property type="component" value="Chromosome"/>
</dbReference>
<dbReference type="Gene3D" id="3.40.630.30">
    <property type="match status" value="1"/>
</dbReference>
<evidence type="ECO:0000259" key="1">
    <source>
        <dbReference type="PROSITE" id="PS51186"/>
    </source>
</evidence>
<dbReference type="InterPro" id="IPR016181">
    <property type="entry name" value="Acyl_CoA_acyltransferase"/>
</dbReference>
<dbReference type="Pfam" id="PF13527">
    <property type="entry name" value="Acetyltransf_9"/>
    <property type="match status" value="1"/>
</dbReference>
<evidence type="ECO:0000313" key="2">
    <source>
        <dbReference type="EMBL" id="SYX86839.1"/>
    </source>
</evidence>
<dbReference type="SUPFAM" id="SSF55729">
    <property type="entry name" value="Acyl-CoA N-acyltransferases (Nat)"/>
    <property type="match status" value="1"/>
</dbReference>
<reference evidence="3" key="1">
    <citation type="submission" date="2018-08" db="EMBL/GenBank/DDBJ databases">
        <authorList>
            <person name="Chevrot R."/>
        </authorList>
    </citation>
    <scope>NUCLEOTIDE SEQUENCE [LARGE SCALE GENOMIC DNA]</scope>
</reference>
<dbReference type="PROSITE" id="PS51186">
    <property type="entry name" value="GNAT"/>
    <property type="match status" value="1"/>
</dbReference>
<accession>A0A383RKD4</accession>
<sequence>MGICRLQTFHVKDELLLADDIIQSVYYNQMPDTVRRKIAVLLHRVWPEEDGLLEDTIPAAHDEALNARSFYAYADGKLVSYTGVVTKVIEHEGERFRLSGLSCVATDPDYRGLGYGLKTVAAATQWMEQSGVDLGIFTCHPALADFYYRAGSWPIMPEVSLIGSRDKGALTSDSLQVAVLMRLFSAKAISHKKVLRNTTINLDLPVGQFL</sequence>
<dbReference type="AlphaFoldDB" id="A0A383RKD4"/>
<evidence type="ECO:0000313" key="3">
    <source>
        <dbReference type="Proteomes" id="UP000304148"/>
    </source>
</evidence>
<dbReference type="InterPro" id="IPR000182">
    <property type="entry name" value="GNAT_dom"/>
</dbReference>
<keyword evidence="2" id="KW-0808">Transferase</keyword>
<name>A0A383RKD4_PAEAL</name>
<gene>
    <name evidence="2" type="ORF">PBLR_15265</name>
</gene>
<dbReference type="CDD" id="cd04301">
    <property type="entry name" value="NAT_SF"/>
    <property type="match status" value="1"/>
</dbReference>
<protein>
    <submittedName>
        <fullName evidence="2">Acetyltransferase (GNAT) domain-containing protein</fullName>
    </submittedName>
</protein>
<proteinExistence type="predicted"/>
<feature type="domain" description="N-acetyltransferase" evidence="1">
    <location>
        <begin position="32"/>
        <end position="186"/>
    </location>
</feature>
<dbReference type="GO" id="GO:0016747">
    <property type="term" value="F:acyltransferase activity, transferring groups other than amino-acyl groups"/>
    <property type="evidence" value="ECO:0007669"/>
    <property type="project" value="InterPro"/>
</dbReference>